<proteinExistence type="predicted"/>
<evidence type="ECO:0000313" key="3">
    <source>
        <dbReference type="Proteomes" id="UP000283734"/>
    </source>
</evidence>
<reference evidence="2 3" key="1">
    <citation type="submission" date="2018-09" db="EMBL/GenBank/DDBJ databases">
        <title>Alcanivorax profundi sp. nov., isolated from 1000 m-depth seawater of the Mariana Trench.</title>
        <authorList>
            <person name="Liu J."/>
        </authorList>
    </citation>
    <scope>NUCLEOTIDE SEQUENCE [LARGE SCALE GENOMIC DNA]</scope>
    <source>
        <strain evidence="2 3">MTEO17</strain>
    </source>
</reference>
<gene>
    <name evidence="2" type="ORF">D4A39_02475</name>
</gene>
<keyword evidence="3" id="KW-1185">Reference proteome</keyword>
<keyword evidence="1" id="KW-0732">Signal</keyword>
<dbReference type="OrthoDB" id="6353325at2"/>
<sequence length="420" mass="48813">MKRNCSMFIFVLAGLLCSPVSHAEKDYDDLSREEMKAIADKAQKGSEAEDADGWQSEKVAVDDKVISGQWNSVPFQTRFFDYPPEKLKEAWPVLMRALRIPYPSAEYLERRIEHFPQLKAELGPEFDGNYQHLSDEILEAWRFFFRGDFRAAKEHGSRLGAYGKIPAYLAQSVYAVYLTDTREEKLQLLQDVANQITDYLDLIKSLKDEEEFQADYMTLRLGYAFSIARIAEEASPVESLMNNYLFKVSRAIDDTLEIEPNHPVALAMNAAKDANIIRYVGKLFGRLTFGARLSRVEDYFEQAFEQADDLAIVHYEYANSLIYINRNRDIYRAMEEFNVAIGIHPKSAMEALDSMYASKRLREIKDYYLNFRKSYRSFERERREYMLTTDENLYSVLKPPFLVSEYLKRKDAGTELSQVH</sequence>
<dbReference type="RefSeq" id="WP_022985578.1">
    <property type="nucleotide sequence ID" value="NZ_QYYA01000001.1"/>
</dbReference>
<feature type="signal peptide" evidence="1">
    <location>
        <begin position="1"/>
        <end position="23"/>
    </location>
</feature>
<evidence type="ECO:0000256" key="1">
    <source>
        <dbReference type="SAM" id="SignalP"/>
    </source>
</evidence>
<evidence type="ECO:0008006" key="4">
    <source>
        <dbReference type="Google" id="ProtNLM"/>
    </source>
</evidence>
<evidence type="ECO:0000313" key="2">
    <source>
        <dbReference type="EMBL" id="RJG19734.1"/>
    </source>
</evidence>
<dbReference type="EMBL" id="QYYA01000001">
    <property type="protein sequence ID" value="RJG19734.1"/>
    <property type="molecule type" value="Genomic_DNA"/>
</dbReference>
<comment type="caution">
    <text evidence="2">The sequence shown here is derived from an EMBL/GenBank/DDBJ whole genome shotgun (WGS) entry which is preliminary data.</text>
</comment>
<feature type="chain" id="PRO_5019062971" description="Tetratricopeptide repeat protein" evidence="1">
    <location>
        <begin position="24"/>
        <end position="420"/>
    </location>
</feature>
<organism evidence="2 3">
    <name type="scientific">Alcanivorax profundi</name>
    <dbReference type="NCBI Taxonomy" id="2338368"/>
    <lineage>
        <taxon>Bacteria</taxon>
        <taxon>Pseudomonadati</taxon>
        <taxon>Pseudomonadota</taxon>
        <taxon>Gammaproteobacteria</taxon>
        <taxon>Oceanospirillales</taxon>
        <taxon>Alcanivoracaceae</taxon>
        <taxon>Alcanivorax</taxon>
    </lineage>
</organism>
<dbReference type="Proteomes" id="UP000283734">
    <property type="component" value="Unassembled WGS sequence"/>
</dbReference>
<accession>A0A418Y2G7</accession>
<protein>
    <recommendedName>
        <fullName evidence="4">Tetratricopeptide repeat protein</fullName>
    </recommendedName>
</protein>
<name>A0A418Y2G7_9GAMM</name>
<dbReference type="AlphaFoldDB" id="A0A418Y2G7"/>